<dbReference type="EMBL" id="CM042014">
    <property type="protein sequence ID" value="KAI3722995.1"/>
    <property type="molecule type" value="Genomic_DNA"/>
</dbReference>
<reference evidence="2" key="1">
    <citation type="journal article" date="2022" name="Mol. Ecol. Resour.">
        <title>The genomes of chicory, endive, great burdock and yacon provide insights into Asteraceae palaeo-polyploidization history and plant inulin production.</title>
        <authorList>
            <person name="Fan W."/>
            <person name="Wang S."/>
            <person name="Wang H."/>
            <person name="Wang A."/>
            <person name="Jiang F."/>
            <person name="Liu H."/>
            <person name="Zhao H."/>
            <person name="Xu D."/>
            <person name="Zhang Y."/>
        </authorList>
    </citation>
    <scope>NUCLEOTIDE SEQUENCE [LARGE SCALE GENOMIC DNA]</scope>
    <source>
        <strain evidence="2">cv. Punajuju</strain>
    </source>
</reference>
<dbReference type="Proteomes" id="UP001055811">
    <property type="component" value="Linkage Group LG06"/>
</dbReference>
<organism evidence="1 2">
    <name type="scientific">Cichorium intybus</name>
    <name type="common">Chicory</name>
    <dbReference type="NCBI Taxonomy" id="13427"/>
    <lineage>
        <taxon>Eukaryota</taxon>
        <taxon>Viridiplantae</taxon>
        <taxon>Streptophyta</taxon>
        <taxon>Embryophyta</taxon>
        <taxon>Tracheophyta</taxon>
        <taxon>Spermatophyta</taxon>
        <taxon>Magnoliopsida</taxon>
        <taxon>eudicotyledons</taxon>
        <taxon>Gunneridae</taxon>
        <taxon>Pentapetalae</taxon>
        <taxon>asterids</taxon>
        <taxon>campanulids</taxon>
        <taxon>Asterales</taxon>
        <taxon>Asteraceae</taxon>
        <taxon>Cichorioideae</taxon>
        <taxon>Cichorieae</taxon>
        <taxon>Cichoriinae</taxon>
        <taxon>Cichorium</taxon>
    </lineage>
</organism>
<reference evidence="1 2" key="2">
    <citation type="journal article" date="2022" name="Mol. Ecol. Resour.">
        <title>The genomes of chicory, endive, great burdock and yacon provide insights into Asteraceae paleo-polyploidization history and plant inulin production.</title>
        <authorList>
            <person name="Fan W."/>
            <person name="Wang S."/>
            <person name="Wang H."/>
            <person name="Wang A."/>
            <person name="Jiang F."/>
            <person name="Liu H."/>
            <person name="Zhao H."/>
            <person name="Xu D."/>
            <person name="Zhang Y."/>
        </authorList>
    </citation>
    <scope>NUCLEOTIDE SEQUENCE [LARGE SCALE GENOMIC DNA]</scope>
    <source>
        <strain evidence="2">cv. Punajuju</strain>
        <tissue evidence="1">Leaves</tissue>
    </source>
</reference>
<sequence>MHTHLQILFLQVWNRTVTPPLEYRKMFHDGDENPDSPISVTVNSTDEWSRLRQENTSPTTQGNECFQRVLRARNPKESRHLHLVV</sequence>
<comment type="caution">
    <text evidence="1">The sequence shown here is derived from an EMBL/GenBank/DDBJ whole genome shotgun (WGS) entry which is preliminary data.</text>
</comment>
<name>A0ACB9BLZ3_CICIN</name>
<protein>
    <submittedName>
        <fullName evidence="1">Uncharacterized protein</fullName>
    </submittedName>
</protein>
<proteinExistence type="predicted"/>
<evidence type="ECO:0000313" key="2">
    <source>
        <dbReference type="Proteomes" id="UP001055811"/>
    </source>
</evidence>
<evidence type="ECO:0000313" key="1">
    <source>
        <dbReference type="EMBL" id="KAI3722995.1"/>
    </source>
</evidence>
<keyword evidence="2" id="KW-1185">Reference proteome</keyword>
<accession>A0ACB9BLZ3</accession>
<gene>
    <name evidence="1" type="ORF">L2E82_34254</name>
</gene>